<reference evidence="2" key="1">
    <citation type="submission" date="2021-06" db="EMBL/GenBank/DDBJ databases">
        <title>Parelaphostrongylus tenuis whole genome reference sequence.</title>
        <authorList>
            <person name="Garwood T.J."/>
            <person name="Larsen P.A."/>
            <person name="Fountain-Jones N.M."/>
            <person name="Garbe J.R."/>
            <person name="Macchietto M.G."/>
            <person name="Kania S.A."/>
            <person name="Gerhold R.W."/>
            <person name="Richards J.E."/>
            <person name="Wolf T.M."/>
        </authorList>
    </citation>
    <scope>NUCLEOTIDE SEQUENCE</scope>
    <source>
        <strain evidence="2">MNPRO001-30</strain>
        <tissue evidence="2">Meninges</tissue>
    </source>
</reference>
<evidence type="ECO:0000256" key="1">
    <source>
        <dbReference type="SAM" id="SignalP"/>
    </source>
</evidence>
<feature type="signal peptide" evidence="1">
    <location>
        <begin position="1"/>
        <end position="27"/>
    </location>
</feature>
<evidence type="ECO:0000313" key="2">
    <source>
        <dbReference type="EMBL" id="KAJ1356586.1"/>
    </source>
</evidence>
<feature type="chain" id="PRO_5042013621" evidence="1">
    <location>
        <begin position="28"/>
        <end position="247"/>
    </location>
</feature>
<gene>
    <name evidence="2" type="ORF">KIN20_014317</name>
</gene>
<organism evidence="2 3">
    <name type="scientific">Parelaphostrongylus tenuis</name>
    <name type="common">Meningeal worm</name>
    <dbReference type="NCBI Taxonomy" id="148309"/>
    <lineage>
        <taxon>Eukaryota</taxon>
        <taxon>Metazoa</taxon>
        <taxon>Ecdysozoa</taxon>
        <taxon>Nematoda</taxon>
        <taxon>Chromadorea</taxon>
        <taxon>Rhabditida</taxon>
        <taxon>Rhabditina</taxon>
        <taxon>Rhabditomorpha</taxon>
        <taxon>Strongyloidea</taxon>
        <taxon>Metastrongylidae</taxon>
        <taxon>Parelaphostrongylus</taxon>
    </lineage>
</organism>
<dbReference type="EMBL" id="JAHQIW010002845">
    <property type="protein sequence ID" value="KAJ1356586.1"/>
    <property type="molecule type" value="Genomic_DNA"/>
</dbReference>
<keyword evidence="1" id="KW-0732">Signal</keyword>
<evidence type="ECO:0000313" key="3">
    <source>
        <dbReference type="Proteomes" id="UP001196413"/>
    </source>
</evidence>
<sequence>MPSLENMAKVPTSSLLILLLATGAVLGCGTVPGGAAASRTWRFNVTGFSLPVAMAFSTDAAARAQAPQISPNSGSAEAFVKRLIIQGVLNVLEQQGRAAGLPDFVITTILGQLGINVLYTPLPCPKVSVNPSGNVVRDAAMMMTTCVIFGNTVTTTCLGMGVAGVQGAMCTDEELPVEKKAGLLDQRKNAISIEGESELRLNIAGQQQYELPSVDEVEKELRELPNLQIIGDRINEVVQVFLFFPYV</sequence>
<comment type="caution">
    <text evidence="2">The sequence shown here is derived from an EMBL/GenBank/DDBJ whole genome shotgun (WGS) entry which is preliminary data.</text>
</comment>
<name>A0AAD5MVX5_PARTN</name>
<keyword evidence="3" id="KW-1185">Reference proteome</keyword>
<protein>
    <submittedName>
        <fullName evidence="2">Uncharacterized protein</fullName>
    </submittedName>
</protein>
<dbReference type="AlphaFoldDB" id="A0AAD5MVX5"/>
<accession>A0AAD5MVX5</accession>
<dbReference type="Proteomes" id="UP001196413">
    <property type="component" value="Unassembled WGS sequence"/>
</dbReference>
<proteinExistence type="predicted"/>